<feature type="domain" description="PLD phosphodiesterase" evidence="7">
    <location>
        <begin position="74"/>
        <end position="101"/>
    </location>
</feature>
<dbReference type="KEGG" id="tpt:Tpet_0279"/>
<dbReference type="eggNOG" id="COG1502">
    <property type="taxonomic scope" value="Bacteria"/>
</dbReference>
<dbReference type="SUPFAM" id="SSF56024">
    <property type="entry name" value="Phospholipase D/nuclease"/>
    <property type="match status" value="2"/>
</dbReference>
<dbReference type="HOGENOM" id="CLU_082411_0_0_0"/>
<evidence type="ECO:0000256" key="2">
    <source>
        <dbReference type="ARBA" id="ARBA00008664"/>
    </source>
</evidence>
<dbReference type="PROSITE" id="PS50035">
    <property type="entry name" value="PLD"/>
    <property type="match status" value="2"/>
</dbReference>
<dbReference type="RefSeq" id="WP_011942946.1">
    <property type="nucleotide sequence ID" value="NC_009486.1"/>
</dbReference>
<protein>
    <recommendedName>
        <fullName evidence="3">phospholipase D</fullName>
        <ecNumber evidence="3">3.1.4.4</ecNumber>
    </recommendedName>
</protein>
<sequence length="286" mass="32902">MKKLLLLFLLINEIIFSRVYFSTVDDLSQLVLSHLNSASDITIVAYSIDPEYLGLKTAKMASEVPVQGAFVHVSEGLLHSKFIVLDHETVIFGSANFNRSSLEEHLNNLIVFHSKEIADFFEGIYDWLVFGKRPEVQLKTEEGEFFLIPAVDVEEIVLDSLWKAKKYVLLCSYAFTDEDVFATLKFLSSQGVEVYIITDEWFESSKLRELPLGTFHVLEVREPLMHHKFLVVDGKTLITGSANFTESGFHKNVEVVFKTSNREYVESFVEEFERIWRGYFVQGVRF</sequence>
<dbReference type="EC" id="3.1.4.4" evidence="3"/>
<feature type="domain" description="PLD phosphodiesterase" evidence="7">
    <location>
        <begin position="221"/>
        <end position="248"/>
    </location>
</feature>
<dbReference type="GO" id="GO:0004630">
    <property type="term" value="F:phospholipase D activity"/>
    <property type="evidence" value="ECO:0007669"/>
    <property type="project" value="UniProtKB-EC"/>
</dbReference>
<gene>
    <name evidence="8" type="ordered locus">Tpet_0279</name>
</gene>
<reference evidence="8 9" key="2">
    <citation type="journal article" date="2009" name="Proc. Natl. Acad. Sci. U.S.A.">
        <title>On the chimeric nature, thermophilic origin, and phylogenetic placement of the Thermotogales.</title>
        <authorList>
            <person name="Zhaxybayeva O."/>
            <person name="Swithers K.S."/>
            <person name="Lapierre P."/>
            <person name="Fournier G.P."/>
            <person name="Bickhart D.M."/>
            <person name="DeBoy R.T."/>
            <person name="Nelson K.E."/>
            <person name="Nesbo C.L."/>
            <person name="Doolittle W.F."/>
            <person name="Gogarten J.P."/>
            <person name="Noll K.M."/>
        </authorList>
    </citation>
    <scope>NUCLEOTIDE SEQUENCE [LARGE SCALE GENOMIC DNA]</scope>
    <source>
        <strain evidence="9">ATCC BAA-488 / DSM 13995 / JCM 10881 / RKU-1</strain>
    </source>
</reference>
<dbReference type="InterPro" id="IPR025202">
    <property type="entry name" value="PLD-like_dom"/>
</dbReference>
<dbReference type="GO" id="GO:0016891">
    <property type="term" value="F:RNA endonuclease activity producing 5'-phosphomonoesters, hydrolytic mechanism"/>
    <property type="evidence" value="ECO:0007669"/>
    <property type="project" value="TreeGrafter"/>
</dbReference>
<dbReference type="EMBL" id="CP000702">
    <property type="protein sequence ID" value="ABQ46308.1"/>
    <property type="molecule type" value="Genomic_DNA"/>
</dbReference>
<evidence type="ECO:0000256" key="4">
    <source>
        <dbReference type="ARBA" id="ARBA00022801"/>
    </source>
</evidence>
<dbReference type="InterPro" id="IPR001736">
    <property type="entry name" value="PLipase_D/transphosphatidylase"/>
</dbReference>
<dbReference type="GO" id="GO:0006793">
    <property type="term" value="P:phosphorus metabolic process"/>
    <property type="evidence" value="ECO:0007669"/>
    <property type="project" value="UniProtKB-ARBA"/>
</dbReference>
<keyword evidence="5" id="KW-0442">Lipid degradation</keyword>
<dbReference type="PANTHER" id="PTHR43856:SF1">
    <property type="entry name" value="MITOCHONDRIAL CARDIOLIPIN HYDROLASE"/>
    <property type="match status" value="1"/>
</dbReference>
<comment type="similarity">
    <text evidence="2">Belongs to the phospholipase D family.</text>
</comment>
<dbReference type="PANTHER" id="PTHR43856">
    <property type="entry name" value="CARDIOLIPIN HYDROLASE"/>
    <property type="match status" value="1"/>
</dbReference>
<evidence type="ECO:0000256" key="3">
    <source>
        <dbReference type="ARBA" id="ARBA00012027"/>
    </source>
</evidence>
<dbReference type="AlphaFoldDB" id="A5IJD5"/>
<accession>A5IJD5</accession>
<dbReference type="Pfam" id="PF13091">
    <property type="entry name" value="PLDc_2"/>
    <property type="match status" value="2"/>
</dbReference>
<evidence type="ECO:0000256" key="1">
    <source>
        <dbReference type="ARBA" id="ARBA00000798"/>
    </source>
</evidence>
<comment type="catalytic activity">
    <reaction evidence="1">
        <text>a 1,2-diacyl-sn-glycero-3-phosphocholine + H2O = a 1,2-diacyl-sn-glycero-3-phosphate + choline + H(+)</text>
        <dbReference type="Rhea" id="RHEA:14445"/>
        <dbReference type="ChEBI" id="CHEBI:15354"/>
        <dbReference type="ChEBI" id="CHEBI:15377"/>
        <dbReference type="ChEBI" id="CHEBI:15378"/>
        <dbReference type="ChEBI" id="CHEBI:57643"/>
        <dbReference type="ChEBI" id="CHEBI:58608"/>
        <dbReference type="EC" id="3.1.4.4"/>
    </reaction>
</comment>
<keyword evidence="6" id="KW-0443">Lipid metabolism</keyword>
<proteinExistence type="inferred from homology"/>
<dbReference type="InterPro" id="IPR051406">
    <property type="entry name" value="PLD_domain"/>
</dbReference>
<evidence type="ECO:0000256" key="5">
    <source>
        <dbReference type="ARBA" id="ARBA00022963"/>
    </source>
</evidence>
<name>A5IJD5_THEP1</name>
<organism evidence="8 9">
    <name type="scientific">Thermotoga petrophila (strain ATCC BAA-488 / DSM 13995 / JCM 10881 / RKU-1)</name>
    <dbReference type="NCBI Taxonomy" id="390874"/>
    <lineage>
        <taxon>Bacteria</taxon>
        <taxon>Thermotogati</taxon>
        <taxon>Thermotogota</taxon>
        <taxon>Thermotogae</taxon>
        <taxon>Thermotogales</taxon>
        <taxon>Thermotogaceae</taxon>
        <taxon>Thermotoga</taxon>
    </lineage>
</organism>
<evidence type="ECO:0000256" key="6">
    <source>
        <dbReference type="ARBA" id="ARBA00023098"/>
    </source>
</evidence>
<dbReference type="Proteomes" id="UP000006558">
    <property type="component" value="Chromosome"/>
</dbReference>
<dbReference type="CDD" id="cd09116">
    <property type="entry name" value="PLDc_Nuc_like"/>
    <property type="match status" value="1"/>
</dbReference>
<dbReference type="SMART" id="SM00155">
    <property type="entry name" value="PLDc"/>
    <property type="match status" value="2"/>
</dbReference>
<evidence type="ECO:0000313" key="8">
    <source>
        <dbReference type="EMBL" id="ABQ46308.1"/>
    </source>
</evidence>
<dbReference type="STRING" id="390874.Tpet_0279"/>
<dbReference type="GO" id="GO:0016042">
    <property type="term" value="P:lipid catabolic process"/>
    <property type="evidence" value="ECO:0007669"/>
    <property type="project" value="UniProtKB-KW"/>
</dbReference>
<reference evidence="9" key="1">
    <citation type="submission" date="2007-05" db="EMBL/GenBank/DDBJ databases">
        <title>Complete sequence of Thermotoga petrophila RKU-1.</title>
        <authorList>
            <consortium name="US DOE Joint Genome Institute"/>
            <person name="Copeland A."/>
            <person name="Lucas S."/>
            <person name="Lapidus A."/>
            <person name="Barry K."/>
            <person name="Glavina del Rio T."/>
            <person name="Dalin E."/>
            <person name="Tice H."/>
            <person name="Pitluck S."/>
            <person name="Sims D."/>
            <person name="Brettin T."/>
            <person name="Bruce D."/>
            <person name="Detter J.C."/>
            <person name="Han C."/>
            <person name="Tapia R."/>
            <person name="Schmutz J."/>
            <person name="Larimer F."/>
            <person name="Land M."/>
            <person name="Hauser L."/>
            <person name="Kyrpides N."/>
            <person name="Mikhailova N."/>
            <person name="Nelson K."/>
            <person name="Gogarten J.P."/>
            <person name="Noll K."/>
            <person name="Richardson P."/>
        </authorList>
    </citation>
    <scope>NUCLEOTIDE SEQUENCE [LARGE SCALE GENOMIC DNA]</scope>
    <source>
        <strain evidence="9">ATCC BAA-488 / DSM 13995 / JCM 10881 / RKU-1</strain>
    </source>
</reference>
<dbReference type="Gene3D" id="3.30.870.10">
    <property type="entry name" value="Endonuclease Chain A"/>
    <property type="match status" value="2"/>
</dbReference>
<evidence type="ECO:0000313" key="9">
    <source>
        <dbReference type="Proteomes" id="UP000006558"/>
    </source>
</evidence>
<evidence type="ECO:0000259" key="7">
    <source>
        <dbReference type="PROSITE" id="PS50035"/>
    </source>
</evidence>
<keyword evidence="4" id="KW-0378">Hydrolase</keyword>